<dbReference type="EMBL" id="CADCVP010000233">
    <property type="protein sequence ID" value="CAA9505513.1"/>
    <property type="molecule type" value="Genomic_DNA"/>
</dbReference>
<feature type="region of interest" description="Disordered" evidence="1">
    <location>
        <begin position="1"/>
        <end position="65"/>
    </location>
</feature>
<organism evidence="2">
    <name type="scientific">uncultured Solirubrobacteraceae bacterium</name>
    <dbReference type="NCBI Taxonomy" id="1162706"/>
    <lineage>
        <taxon>Bacteria</taxon>
        <taxon>Bacillati</taxon>
        <taxon>Actinomycetota</taxon>
        <taxon>Thermoleophilia</taxon>
        <taxon>Solirubrobacterales</taxon>
        <taxon>Solirubrobacteraceae</taxon>
        <taxon>environmental samples</taxon>
    </lineage>
</organism>
<dbReference type="AlphaFoldDB" id="A0A6J4SU62"/>
<evidence type="ECO:0000313" key="2">
    <source>
        <dbReference type="EMBL" id="CAA9505513.1"/>
    </source>
</evidence>
<feature type="non-terminal residue" evidence="2">
    <location>
        <position position="65"/>
    </location>
</feature>
<accession>A0A6J4SU62</accession>
<reference evidence="2" key="1">
    <citation type="submission" date="2020-02" db="EMBL/GenBank/DDBJ databases">
        <authorList>
            <person name="Meier V. D."/>
        </authorList>
    </citation>
    <scope>NUCLEOTIDE SEQUENCE</scope>
    <source>
        <strain evidence="2">AVDCRST_MAG69</strain>
    </source>
</reference>
<feature type="non-terminal residue" evidence="2">
    <location>
        <position position="1"/>
    </location>
</feature>
<gene>
    <name evidence="2" type="ORF">AVDCRST_MAG69-2172</name>
</gene>
<name>A0A6J4SU62_9ACTN</name>
<evidence type="ECO:0000256" key="1">
    <source>
        <dbReference type="SAM" id="MobiDB-lite"/>
    </source>
</evidence>
<proteinExistence type="predicted"/>
<sequence length="65" mass="7082">AQLNPQPPHELRDHSGSVRHRSPCDPVAWTQRDGRQRPPSGSRRAQLAPVGVGADPRRPPPAPPL</sequence>
<protein>
    <submittedName>
        <fullName evidence="2">Uncharacterized protein</fullName>
    </submittedName>
</protein>